<organism evidence="12 13">
    <name type="scientific">Chytriomyces confervae</name>
    <dbReference type="NCBI Taxonomy" id="246404"/>
    <lineage>
        <taxon>Eukaryota</taxon>
        <taxon>Fungi</taxon>
        <taxon>Fungi incertae sedis</taxon>
        <taxon>Chytridiomycota</taxon>
        <taxon>Chytridiomycota incertae sedis</taxon>
        <taxon>Chytridiomycetes</taxon>
        <taxon>Chytridiales</taxon>
        <taxon>Chytriomycetaceae</taxon>
        <taxon>Chytriomyces</taxon>
    </lineage>
</organism>
<evidence type="ECO:0000256" key="4">
    <source>
        <dbReference type="ARBA" id="ARBA00022737"/>
    </source>
</evidence>
<evidence type="ECO:0000256" key="5">
    <source>
        <dbReference type="ARBA" id="ARBA00022989"/>
    </source>
</evidence>
<feature type="domain" description="RING-type" evidence="11">
    <location>
        <begin position="521"/>
        <end position="561"/>
    </location>
</feature>
<dbReference type="AlphaFoldDB" id="A0A507FEM1"/>
<keyword evidence="6 10" id="KW-0472">Membrane</keyword>
<dbReference type="Gene3D" id="3.30.40.10">
    <property type="entry name" value="Zinc/RING finger domain, C3HC4 (zinc finger)"/>
    <property type="match status" value="1"/>
</dbReference>
<dbReference type="GO" id="GO:0008270">
    <property type="term" value="F:zinc ion binding"/>
    <property type="evidence" value="ECO:0007669"/>
    <property type="project" value="UniProtKB-KW"/>
</dbReference>
<protein>
    <recommendedName>
        <fullName evidence="11">RING-type domain-containing protein</fullName>
    </recommendedName>
</protein>
<evidence type="ECO:0000256" key="8">
    <source>
        <dbReference type="PROSITE-ProRule" id="PRU00175"/>
    </source>
</evidence>
<name>A0A507FEM1_9FUNG</name>
<feature type="compositionally biased region" description="Gly residues" evidence="9">
    <location>
        <begin position="833"/>
        <end position="843"/>
    </location>
</feature>
<dbReference type="InterPro" id="IPR001680">
    <property type="entry name" value="WD40_rpt"/>
</dbReference>
<comment type="subcellular location">
    <subcellularLocation>
        <location evidence="1">Membrane</location>
    </subcellularLocation>
</comment>
<feature type="transmembrane region" description="Helical" evidence="10">
    <location>
        <begin position="392"/>
        <end position="419"/>
    </location>
</feature>
<keyword evidence="4" id="KW-0677">Repeat</keyword>
<dbReference type="Gene3D" id="3.50.30.30">
    <property type="match status" value="1"/>
</dbReference>
<dbReference type="PROSITE" id="PS50089">
    <property type="entry name" value="ZF_RING_2"/>
    <property type="match status" value="1"/>
</dbReference>
<dbReference type="InterPro" id="IPR015943">
    <property type="entry name" value="WD40/YVTN_repeat-like_dom_sf"/>
</dbReference>
<evidence type="ECO:0000256" key="6">
    <source>
        <dbReference type="ARBA" id="ARBA00023136"/>
    </source>
</evidence>
<reference evidence="12 13" key="1">
    <citation type="journal article" date="2019" name="Sci. Rep.">
        <title>Comparative genomics of chytrid fungi reveal insights into the obligate biotrophic and pathogenic lifestyle of Synchytrium endobioticum.</title>
        <authorList>
            <person name="van de Vossenberg B.T.L.H."/>
            <person name="Warris S."/>
            <person name="Nguyen H.D.T."/>
            <person name="van Gent-Pelzer M.P.E."/>
            <person name="Joly D.L."/>
            <person name="van de Geest H.C."/>
            <person name="Bonants P.J.M."/>
            <person name="Smith D.S."/>
            <person name="Levesque C.A."/>
            <person name="van der Lee T.A.J."/>
        </authorList>
    </citation>
    <scope>NUCLEOTIDE SEQUENCE [LARGE SCALE GENOMIC DNA]</scope>
    <source>
        <strain evidence="12 13">CBS 675.73</strain>
    </source>
</reference>
<dbReference type="GO" id="GO:0016020">
    <property type="term" value="C:membrane"/>
    <property type="evidence" value="ECO:0007669"/>
    <property type="project" value="UniProtKB-SubCell"/>
</dbReference>
<evidence type="ECO:0000259" key="11">
    <source>
        <dbReference type="PROSITE" id="PS50089"/>
    </source>
</evidence>
<dbReference type="EMBL" id="QEAP01000139">
    <property type="protein sequence ID" value="TPX74195.1"/>
    <property type="molecule type" value="Genomic_DNA"/>
</dbReference>
<keyword evidence="8" id="KW-0479">Metal-binding</keyword>
<evidence type="ECO:0000256" key="2">
    <source>
        <dbReference type="ARBA" id="ARBA00022574"/>
    </source>
</evidence>
<accession>A0A507FEM1</accession>
<dbReference type="Gene3D" id="2.130.10.10">
    <property type="entry name" value="YVTN repeat-like/Quinoprotein amine dehydrogenase"/>
    <property type="match status" value="1"/>
</dbReference>
<feature type="region of interest" description="Disordered" evidence="9">
    <location>
        <begin position="832"/>
        <end position="864"/>
    </location>
</feature>
<evidence type="ECO:0000256" key="9">
    <source>
        <dbReference type="SAM" id="MobiDB-lite"/>
    </source>
</evidence>
<keyword evidence="8" id="KW-0862">Zinc</keyword>
<evidence type="ECO:0000256" key="7">
    <source>
        <dbReference type="ARBA" id="ARBA00025740"/>
    </source>
</evidence>
<dbReference type="SUPFAM" id="SSF50978">
    <property type="entry name" value="WD40 repeat-like"/>
    <property type="match status" value="1"/>
</dbReference>
<dbReference type="SMART" id="SM00320">
    <property type="entry name" value="WD40"/>
    <property type="match status" value="3"/>
</dbReference>
<evidence type="ECO:0000256" key="1">
    <source>
        <dbReference type="ARBA" id="ARBA00004370"/>
    </source>
</evidence>
<sequence>MTQGASNDESGDLTIFRSKTTDKLDVDSEADAESVLLTVIRFLYSCFIVLSFVLFTSPRFINGVSLDSTMNITVLSNRTIFYQGLEPYHALTNGKKVFEEMGSTHQNSSRQTGGTPSVLAVPALFGKPMNTRHIIAPLLVLDIDACTPFSATFPNQKEWVKNIAQLDDQLSWLSSRKASVEKSESGILEYIQSRLGSRQPSAKNGSKQTFKFFSSLPKFQRQTRDNYLPSPSLVEHKSDAIASTAEPNSTQWYALISRGNCPFDVKIHNAELAGFFGIIIYNRVARGVVDVPVRMSANKLGAQVSQIRAMFLTQSDGNALVRSAIEAGSHMSKKQLERLFDEPVIAGRSRGGVVGAPLAVSMAADEWPLNGWGANGAGGFRMRRHVSSAMSLAGNGVLFLGVFMACGGLCTAVCLFAMMIRNYFLYGRFFVLIFAPSFALPLWASQRFGASYAEEGEVVDGEEPDKEPEELLEELVLPLRVIDALDLEDDSDDSANASLDSLNDSFTRKKSTAAGGSRKCCAICIDEFEIGAKVRELPCHHQFHSHCAVILSASFNQDASCLSVGYPRAGFAIFNCDPFGRFYAGSAAFPVSGSANANQSHGNETPSFSVVEMLFTTSLVALVGAGQQSPRRLQIVNTKRESTICELSFVSAILSVKLNRKRLIVCLEEHIYVYDIANMKLLHTIDTSPNPHALCALSPSSENCYLAYPPSTSGGSSGDLLLFDVINLQAVNIIQAHKSPLSCIAFSCDGTLVATSSDKGTVIRVFSVPTGTKLFQLRRGTYNANIYSIAFDISNKFVCVSSDTDTVHIYKLMTEAEKKAYEILMRRRSSGAASGGGGGGSGGNMDTLSTSPGGTGGLGSNGMDGTGASMKKTIGGILGTGFATIRTPLASATSAVSSFLPNTLTEMWEPQRDFAFAKLPQQSKGLQNMCAIIGGQPPNSPSFGRTLDFDNAGLLDGGSGTSSTGPLQLIVVSACGFFYGYTMDSEIGGECVLVKEHSLLDD</sequence>
<dbReference type="GO" id="GO:0005737">
    <property type="term" value="C:cytoplasm"/>
    <property type="evidence" value="ECO:0007669"/>
    <property type="project" value="UniProtKB-ARBA"/>
</dbReference>
<dbReference type="InterPro" id="IPR048720">
    <property type="entry name" value="PROPPIN"/>
</dbReference>
<proteinExistence type="inferred from homology"/>
<dbReference type="Pfam" id="PF17123">
    <property type="entry name" value="zf-RING_11"/>
    <property type="match status" value="1"/>
</dbReference>
<dbReference type="Proteomes" id="UP000320333">
    <property type="component" value="Unassembled WGS sequence"/>
</dbReference>
<comment type="caution">
    <text evidence="12">The sequence shown here is derived from an EMBL/GenBank/DDBJ whole genome shotgun (WGS) entry which is preliminary data.</text>
</comment>
<keyword evidence="5 10" id="KW-1133">Transmembrane helix</keyword>
<dbReference type="SUPFAM" id="SSF52025">
    <property type="entry name" value="PA domain"/>
    <property type="match status" value="1"/>
</dbReference>
<dbReference type="InterPro" id="IPR046450">
    <property type="entry name" value="PA_dom_sf"/>
</dbReference>
<dbReference type="STRING" id="246404.A0A507FEM1"/>
<feature type="compositionally biased region" description="Gly residues" evidence="9">
    <location>
        <begin position="853"/>
        <end position="864"/>
    </location>
</feature>
<dbReference type="Pfam" id="PF02225">
    <property type="entry name" value="PA"/>
    <property type="match status" value="1"/>
</dbReference>
<feature type="transmembrane region" description="Helical" evidence="10">
    <location>
        <begin position="425"/>
        <end position="444"/>
    </location>
</feature>
<dbReference type="InterPro" id="IPR013083">
    <property type="entry name" value="Znf_RING/FYVE/PHD"/>
</dbReference>
<evidence type="ECO:0000256" key="10">
    <source>
        <dbReference type="SAM" id="Phobius"/>
    </source>
</evidence>
<dbReference type="InterPro" id="IPR001841">
    <property type="entry name" value="Znf_RING"/>
</dbReference>
<gene>
    <name evidence="12" type="ORF">CcCBS67573_g04535</name>
</gene>
<evidence type="ECO:0000313" key="13">
    <source>
        <dbReference type="Proteomes" id="UP000320333"/>
    </source>
</evidence>
<comment type="similarity">
    <text evidence="7">Belongs to the WD repeat PROPPIN family.</text>
</comment>
<dbReference type="InterPro" id="IPR003137">
    <property type="entry name" value="PA_domain"/>
</dbReference>
<keyword evidence="3 10" id="KW-0812">Transmembrane</keyword>
<keyword evidence="8" id="KW-0863">Zinc-finger</keyword>
<dbReference type="PANTHER" id="PTHR11227">
    <property type="entry name" value="WD-REPEAT PROTEIN INTERACTING WITH PHOSPHOINOSIDES WIPI -RELATED"/>
    <property type="match status" value="1"/>
</dbReference>
<dbReference type="InterPro" id="IPR036322">
    <property type="entry name" value="WD40_repeat_dom_sf"/>
</dbReference>
<dbReference type="SUPFAM" id="SSF57850">
    <property type="entry name" value="RING/U-box"/>
    <property type="match status" value="1"/>
</dbReference>
<keyword evidence="2" id="KW-0853">WD repeat</keyword>
<evidence type="ECO:0000256" key="3">
    <source>
        <dbReference type="ARBA" id="ARBA00022692"/>
    </source>
</evidence>
<evidence type="ECO:0000313" key="12">
    <source>
        <dbReference type="EMBL" id="TPX74195.1"/>
    </source>
</evidence>
<keyword evidence="13" id="KW-1185">Reference proteome</keyword>
<dbReference type="Pfam" id="PF21032">
    <property type="entry name" value="PROPPIN"/>
    <property type="match status" value="1"/>
</dbReference>